<dbReference type="GO" id="GO:0016020">
    <property type="term" value="C:membrane"/>
    <property type="evidence" value="ECO:0007669"/>
    <property type="project" value="TreeGrafter"/>
</dbReference>
<feature type="domain" description="AB hydrolase-1" evidence="1">
    <location>
        <begin position="27"/>
        <end position="270"/>
    </location>
</feature>
<protein>
    <submittedName>
        <fullName evidence="2">Hydrolase</fullName>
    </submittedName>
</protein>
<dbReference type="EMBL" id="BONZ01000100">
    <property type="protein sequence ID" value="GIH20555.1"/>
    <property type="molecule type" value="Genomic_DNA"/>
</dbReference>
<evidence type="ECO:0000259" key="1">
    <source>
        <dbReference type="Pfam" id="PF00561"/>
    </source>
</evidence>
<evidence type="ECO:0000313" key="3">
    <source>
        <dbReference type="Proteomes" id="UP000642748"/>
    </source>
</evidence>
<dbReference type="AlphaFoldDB" id="A0A8J3R376"/>
<reference evidence="2" key="1">
    <citation type="submission" date="2021-01" db="EMBL/GenBank/DDBJ databases">
        <title>Whole genome shotgun sequence of Rugosimonospora africana NBRC 104875.</title>
        <authorList>
            <person name="Komaki H."/>
            <person name="Tamura T."/>
        </authorList>
    </citation>
    <scope>NUCLEOTIDE SEQUENCE</scope>
    <source>
        <strain evidence="2">NBRC 104875</strain>
    </source>
</reference>
<organism evidence="2 3">
    <name type="scientific">Rugosimonospora africana</name>
    <dbReference type="NCBI Taxonomy" id="556532"/>
    <lineage>
        <taxon>Bacteria</taxon>
        <taxon>Bacillati</taxon>
        <taxon>Actinomycetota</taxon>
        <taxon>Actinomycetes</taxon>
        <taxon>Micromonosporales</taxon>
        <taxon>Micromonosporaceae</taxon>
        <taxon>Rugosimonospora</taxon>
    </lineage>
</organism>
<dbReference type="Pfam" id="PF00561">
    <property type="entry name" value="Abhydrolase_1"/>
    <property type="match status" value="1"/>
</dbReference>
<dbReference type="Proteomes" id="UP000642748">
    <property type="component" value="Unassembled WGS sequence"/>
</dbReference>
<name>A0A8J3R376_9ACTN</name>
<dbReference type="GO" id="GO:0016787">
    <property type="term" value="F:hydrolase activity"/>
    <property type="evidence" value="ECO:0007669"/>
    <property type="project" value="UniProtKB-KW"/>
</dbReference>
<keyword evidence="2" id="KW-0378">Hydrolase</keyword>
<comment type="caution">
    <text evidence="2">The sequence shown here is derived from an EMBL/GenBank/DDBJ whole genome shotgun (WGS) entry which is preliminary data.</text>
</comment>
<dbReference type="PANTHER" id="PTHR43798:SF33">
    <property type="entry name" value="HYDROLASE, PUTATIVE (AFU_ORTHOLOGUE AFUA_2G14860)-RELATED"/>
    <property type="match status" value="1"/>
</dbReference>
<gene>
    <name evidence="2" type="ORF">Raf01_87270</name>
</gene>
<dbReference type="InterPro" id="IPR050266">
    <property type="entry name" value="AB_hydrolase_sf"/>
</dbReference>
<dbReference type="InterPro" id="IPR000073">
    <property type="entry name" value="AB_hydrolase_1"/>
</dbReference>
<keyword evidence="3" id="KW-1185">Reference proteome</keyword>
<accession>A0A8J3R376</accession>
<sequence length="290" mass="31619">MDNLSTGAHAFTAGGTRLVYHVAGRGPVMIAHSGGPGVEYAYLRSQGLEEHFTMVYLEPAGTGASGPLPSDATYVDTYTAFVHALVEHLGVSRVHLLGHSHGGFVALRFAILHPRRTAGLALYSTSPTTTPEFWEAEEVEAAAYLDRNADIPEIAEIGKALGEWDDVETDEAETAVLRRCLPVYFADFWGRRAEFEPLREAVRSRHLHFGSKNIDYRSDLAQIVAPTVVITGRHDFICGPVWATMLHEGIRGSRLVTLEKSGHFGHIEEPDGFLDALIPLVTGTMTCGPL</sequence>
<dbReference type="InterPro" id="IPR029058">
    <property type="entry name" value="AB_hydrolase_fold"/>
</dbReference>
<dbReference type="SUPFAM" id="SSF53474">
    <property type="entry name" value="alpha/beta-Hydrolases"/>
    <property type="match status" value="1"/>
</dbReference>
<proteinExistence type="predicted"/>
<dbReference type="Gene3D" id="3.40.50.1820">
    <property type="entry name" value="alpha/beta hydrolase"/>
    <property type="match status" value="1"/>
</dbReference>
<dbReference type="PANTHER" id="PTHR43798">
    <property type="entry name" value="MONOACYLGLYCEROL LIPASE"/>
    <property type="match status" value="1"/>
</dbReference>
<evidence type="ECO:0000313" key="2">
    <source>
        <dbReference type="EMBL" id="GIH20555.1"/>
    </source>
</evidence>